<dbReference type="EMBL" id="JAINUG010000058">
    <property type="protein sequence ID" value="KAJ8403449.1"/>
    <property type="molecule type" value="Genomic_DNA"/>
</dbReference>
<protein>
    <submittedName>
        <fullName evidence="2">Uncharacterized protein</fullName>
    </submittedName>
</protein>
<evidence type="ECO:0000313" key="2">
    <source>
        <dbReference type="EMBL" id="KAJ8403449.1"/>
    </source>
</evidence>
<accession>A0AAD7SJ17</accession>
<dbReference type="AlphaFoldDB" id="A0AAD7SJ17"/>
<feature type="region of interest" description="Disordered" evidence="1">
    <location>
        <begin position="68"/>
        <end position="99"/>
    </location>
</feature>
<gene>
    <name evidence="2" type="ORF">AAFF_G00352210</name>
</gene>
<reference evidence="2" key="1">
    <citation type="journal article" date="2023" name="Science">
        <title>Genome structures resolve the early diversification of teleost fishes.</title>
        <authorList>
            <person name="Parey E."/>
            <person name="Louis A."/>
            <person name="Montfort J."/>
            <person name="Bouchez O."/>
            <person name="Roques C."/>
            <person name="Iampietro C."/>
            <person name="Lluch J."/>
            <person name="Castinel A."/>
            <person name="Donnadieu C."/>
            <person name="Desvignes T."/>
            <person name="Floi Bucao C."/>
            <person name="Jouanno E."/>
            <person name="Wen M."/>
            <person name="Mejri S."/>
            <person name="Dirks R."/>
            <person name="Jansen H."/>
            <person name="Henkel C."/>
            <person name="Chen W.J."/>
            <person name="Zahm M."/>
            <person name="Cabau C."/>
            <person name="Klopp C."/>
            <person name="Thompson A.W."/>
            <person name="Robinson-Rechavi M."/>
            <person name="Braasch I."/>
            <person name="Lecointre G."/>
            <person name="Bobe J."/>
            <person name="Postlethwait J.H."/>
            <person name="Berthelot C."/>
            <person name="Roest Crollius H."/>
            <person name="Guiguen Y."/>
        </authorList>
    </citation>
    <scope>NUCLEOTIDE SEQUENCE</scope>
    <source>
        <strain evidence="2">NC1722</strain>
    </source>
</reference>
<evidence type="ECO:0000313" key="3">
    <source>
        <dbReference type="Proteomes" id="UP001221898"/>
    </source>
</evidence>
<organism evidence="2 3">
    <name type="scientific">Aldrovandia affinis</name>
    <dbReference type="NCBI Taxonomy" id="143900"/>
    <lineage>
        <taxon>Eukaryota</taxon>
        <taxon>Metazoa</taxon>
        <taxon>Chordata</taxon>
        <taxon>Craniata</taxon>
        <taxon>Vertebrata</taxon>
        <taxon>Euteleostomi</taxon>
        <taxon>Actinopterygii</taxon>
        <taxon>Neopterygii</taxon>
        <taxon>Teleostei</taxon>
        <taxon>Notacanthiformes</taxon>
        <taxon>Halosauridae</taxon>
        <taxon>Aldrovandia</taxon>
    </lineage>
</organism>
<dbReference type="Proteomes" id="UP001221898">
    <property type="component" value="Unassembled WGS sequence"/>
</dbReference>
<evidence type="ECO:0000256" key="1">
    <source>
        <dbReference type="SAM" id="MobiDB-lite"/>
    </source>
</evidence>
<name>A0AAD7SJ17_9TELE</name>
<keyword evidence="3" id="KW-1185">Reference proteome</keyword>
<sequence length="170" mass="18556">MESWEQALAVNGFDGAFPFFQERRRTSPKSESGPPAVASWARVTESTGMERSPGVVIHLLRPQGRGKCGTGVTLPSWGQLGSRSRGSRLGSSALSETQGPLPWNEAARARVSPVSSWCRGPYVWPERAIPFGSHHEPSLGSSPLLRMSQQRADNLSVFGVREMPGFWKPP</sequence>
<comment type="caution">
    <text evidence="2">The sequence shown here is derived from an EMBL/GenBank/DDBJ whole genome shotgun (WGS) entry which is preliminary data.</text>
</comment>
<feature type="compositionally biased region" description="Low complexity" evidence="1">
    <location>
        <begin position="80"/>
        <end position="95"/>
    </location>
</feature>
<proteinExistence type="predicted"/>